<keyword evidence="1" id="KW-1133">Transmembrane helix</keyword>
<feature type="transmembrane region" description="Helical" evidence="1">
    <location>
        <begin position="71"/>
        <end position="90"/>
    </location>
</feature>
<dbReference type="EMBL" id="UYRT01004117">
    <property type="protein sequence ID" value="VDK35629.1"/>
    <property type="molecule type" value="Genomic_DNA"/>
</dbReference>
<name>A0A183D1Q3_9BILA</name>
<sequence length="224" mass="25516">MILNEYLQPPQCARSGRLDLTVHRRARHTTQSFLAALTTEEETALTFLRPEAVEDQAYSLQAVDHIASAKLFWLMLILTMLSTFVTLVLIRDGWFTDIFINPYRYFLSFKSLRPVLPWHINRMGRGDRATTVSDCSQKLGIVCHTDYTSAMDSFNTVDFLPIEKAVESNARHADSSLRRGTEAFVADTGEKTKTEILSVYLNSNYDEVRQPANRDSLYSIILPT</sequence>
<dbReference type="AlphaFoldDB" id="A0A183D1Q3"/>
<evidence type="ECO:0000313" key="4">
    <source>
        <dbReference type="WBParaSite" id="GPUH_0000264901-mRNA-1"/>
    </source>
</evidence>
<dbReference type="Proteomes" id="UP000271098">
    <property type="component" value="Unassembled WGS sequence"/>
</dbReference>
<organism evidence="4">
    <name type="scientific">Gongylonema pulchrum</name>
    <dbReference type="NCBI Taxonomy" id="637853"/>
    <lineage>
        <taxon>Eukaryota</taxon>
        <taxon>Metazoa</taxon>
        <taxon>Ecdysozoa</taxon>
        <taxon>Nematoda</taxon>
        <taxon>Chromadorea</taxon>
        <taxon>Rhabditida</taxon>
        <taxon>Spirurina</taxon>
        <taxon>Spiruromorpha</taxon>
        <taxon>Spiruroidea</taxon>
        <taxon>Gongylonematidae</taxon>
        <taxon>Gongylonema</taxon>
    </lineage>
</organism>
<evidence type="ECO:0000313" key="3">
    <source>
        <dbReference type="Proteomes" id="UP000271098"/>
    </source>
</evidence>
<reference evidence="2 3" key="2">
    <citation type="submission" date="2018-11" db="EMBL/GenBank/DDBJ databases">
        <authorList>
            <consortium name="Pathogen Informatics"/>
        </authorList>
    </citation>
    <scope>NUCLEOTIDE SEQUENCE [LARGE SCALE GENOMIC DNA]</scope>
</reference>
<keyword evidence="3" id="KW-1185">Reference proteome</keyword>
<gene>
    <name evidence="2" type="ORF">GPUH_LOCUS2645</name>
</gene>
<protein>
    <submittedName>
        <fullName evidence="4">SLC3A2_N domain-containing protein</fullName>
    </submittedName>
</protein>
<keyword evidence="1" id="KW-0472">Membrane</keyword>
<reference evidence="4" key="1">
    <citation type="submission" date="2016-06" db="UniProtKB">
        <authorList>
            <consortium name="WormBaseParasite"/>
        </authorList>
    </citation>
    <scope>IDENTIFICATION</scope>
</reference>
<proteinExistence type="predicted"/>
<evidence type="ECO:0000313" key="2">
    <source>
        <dbReference type="EMBL" id="VDK35629.1"/>
    </source>
</evidence>
<dbReference type="WBParaSite" id="GPUH_0000264901-mRNA-1">
    <property type="protein sequence ID" value="GPUH_0000264901-mRNA-1"/>
    <property type="gene ID" value="GPUH_0000264901"/>
</dbReference>
<evidence type="ECO:0000256" key="1">
    <source>
        <dbReference type="SAM" id="Phobius"/>
    </source>
</evidence>
<accession>A0A183D1Q3</accession>
<keyword evidence="1" id="KW-0812">Transmembrane</keyword>